<feature type="domain" description="Tyrosine specific protein phosphatases" evidence="18">
    <location>
        <begin position="108"/>
        <end position="175"/>
    </location>
</feature>
<sequence length="600" mass="69025">MSRKEKWELIPPRWLNCPRKGQIIEDTFIPFKTPLSEKYSDQIPDECIFNVDMLFNSVKIYKKKVGLFIDLTNTTRFYDSSLVEKLECKYVKLCCKGRAETPTKEQTEAFVNLCARFKQQKPLELIGVHCTHGFNRTGFLIVAFLVERFDWSVEAAVRVFAETRPPGIYKQEYLDELFGRYGDIDDTPAAPAMPSWCSEADDSVDDDGNDMGTDGKAGKGKKNGNFRKEFVKKDAKFMEGISGVRIVSGQPRLSQLQRKCQEMSGWKKNGFPGSQPVSMDIRNLNFIRQKPYKVSWKADGTRYMMLIDGNNEVYMIDRDNAVFHVSNVDFPKRKDLTAHLHSTLLDGEMILDKVDDVTVPRYLVYDILRFEGQEVGKTDFDRRLLCIQKEIIGPRHAKIQHGMLDKNKEPFSIRSKPFWDVTMSEKLLDGKFSKEVSHEVDGLIFQPAADPYNPGRCDDVLKWKPPDLNSVDFRLKIVKEQKEGMLPQTKGYLFVGGLEPPFGEMKVNKELRGLDNKIIECMWDGTNWKFMRQRTDKSFPNSFNTAKGVCESIKNPVTKQILFQTINNERWTPSKQQNHGQKRPADGNMMPPPPPKFSRP</sequence>
<evidence type="ECO:0000259" key="17">
    <source>
        <dbReference type="PROSITE" id="PS50054"/>
    </source>
</evidence>
<dbReference type="GO" id="GO:0005634">
    <property type="term" value="C:nucleus"/>
    <property type="evidence" value="ECO:0007669"/>
    <property type="project" value="UniProtKB-SubCell"/>
</dbReference>
<evidence type="ECO:0000256" key="16">
    <source>
        <dbReference type="SAM" id="MobiDB-lite"/>
    </source>
</evidence>
<evidence type="ECO:0000256" key="9">
    <source>
        <dbReference type="ARBA" id="ARBA00023134"/>
    </source>
</evidence>
<dbReference type="Pfam" id="PF00782">
    <property type="entry name" value="DSPc"/>
    <property type="match status" value="1"/>
</dbReference>
<evidence type="ECO:0000256" key="4">
    <source>
        <dbReference type="ARBA" id="ARBA00022695"/>
    </source>
</evidence>
<feature type="binding site" evidence="15">
    <location>
        <begin position="532"/>
        <end position="537"/>
    </location>
    <ligand>
        <name>GTP</name>
        <dbReference type="ChEBI" id="CHEBI:37565"/>
    </ligand>
</feature>
<dbReference type="CDD" id="cd17664">
    <property type="entry name" value="Mce1_N"/>
    <property type="match status" value="1"/>
</dbReference>
<keyword evidence="10 12" id="KW-0539">Nucleus</keyword>
<dbReference type="EC" id="2.7.7.50" evidence="12"/>
<dbReference type="PANTHER" id="PTHR10367">
    <property type="entry name" value="MRNA-CAPPING ENZYME"/>
    <property type="match status" value="1"/>
</dbReference>
<dbReference type="Gene3D" id="3.30.470.30">
    <property type="entry name" value="DNA ligase/mRNA capping enzyme"/>
    <property type="match status" value="1"/>
</dbReference>
<feature type="domain" description="Tyrosine-protein phosphatase" evidence="17">
    <location>
        <begin position="38"/>
        <end position="187"/>
    </location>
</feature>
<dbReference type="InterPro" id="IPR000340">
    <property type="entry name" value="Dual-sp_phosphatase_cat-dom"/>
</dbReference>
<dbReference type="GO" id="GO:0004721">
    <property type="term" value="F:phosphoprotein phosphatase activity"/>
    <property type="evidence" value="ECO:0007669"/>
    <property type="project" value="UniProtKB-UniRule"/>
</dbReference>
<dbReference type="PROSITE" id="PS00383">
    <property type="entry name" value="TYR_PHOSPHATASE_1"/>
    <property type="match status" value="1"/>
</dbReference>
<feature type="region of interest" description="Disordered" evidence="16">
    <location>
        <begin position="566"/>
        <end position="600"/>
    </location>
</feature>
<dbReference type="GO" id="GO:0140818">
    <property type="term" value="F:mRNA 5'-triphosphate monophosphatase activity"/>
    <property type="evidence" value="ECO:0007669"/>
    <property type="project" value="UniProtKB-EC"/>
</dbReference>
<evidence type="ECO:0000256" key="6">
    <source>
        <dbReference type="ARBA" id="ARBA00022801"/>
    </source>
</evidence>
<keyword evidence="8 12" id="KW-0506">mRNA capping</keyword>
<keyword evidence="7" id="KW-0904">Protein phosphatase</keyword>
<keyword evidence="4 12" id="KW-0548">Nucleotidyltransferase</keyword>
<dbReference type="FunFam" id="3.90.190.10:FF:000040">
    <property type="entry name" value="mRNA-capping enzyme"/>
    <property type="match status" value="1"/>
</dbReference>
<dbReference type="GO" id="GO:0004651">
    <property type="term" value="F:polynucleotide 5'-phosphatase activity"/>
    <property type="evidence" value="ECO:0007669"/>
    <property type="project" value="UniProtKB-UniRule"/>
</dbReference>
<comment type="similarity">
    <text evidence="12">In the C-terminal section; belongs to the eukaryotic GTase family.</text>
</comment>
<dbReference type="Gene3D" id="3.30.1490.430">
    <property type="match status" value="1"/>
</dbReference>
<dbReference type="PANTHER" id="PTHR10367:SF17">
    <property type="entry name" value="MRNA-CAPPING ENZYME"/>
    <property type="match status" value="1"/>
</dbReference>
<dbReference type="FunFam" id="2.40.50.140:FF:000111">
    <property type="entry name" value="mRNA-capping enzyme"/>
    <property type="match status" value="1"/>
</dbReference>
<dbReference type="Proteomes" id="UP001347796">
    <property type="component" value="Unassembled WGS sequence"/>
</dbReference>
<evidence type="ECO:0000256" key="8">
    <source>
        <dbReference type="ARBA" id="ARBA00023042"/>
    </source>
</evidence>
<keyword evidence="3 12" id="KW-0808">Transferase</keyword>
<evidence type="ECO:0000259" key="18">
    <source>
        <dbReference type="PROSITE" id="PS50056"/>
    </source>
</evidence>
<dbReference type="PROSITE" id="PS50056">
    <property type="entry name" value="TYR_PHOSPHATASE_2"/>
    <property type="match status" value="1"/>
</dbReference>
<comment type="caution">
    <text evidence="19">The sequence shown here is derived from an EMBL/GenBank/DDBJ whole genome shotgun (WGS) entry which is preliminary data.</text>
</comment>
<dbReference type="InterPro" id="IPR001339">
    <property type="entry name" value="mRNA_cap_enzyme_adenylation"/>
</dbReference>
<evidence type="ECO:0000256" key="3">
    <source>
        <dbReference type="ARBA" id="ARBA00022679"/>
    </source>
</evidence>
<dbReference type="Gene3D" id="2.40.50.140">
    <property type="entry name" value="Nucleic acid-binding proteins"/>
    <property type="match status" value="1"/>
</dbReference>
<evidence type="ECO:0000256" key="10">
    <source>
        <dbReference type="ARBA" id="ARBA00023242"/>
    </source>
</evidence>
<comment type="catalytic activity">
    <reaction evidence="12">
        <text>a 5'-end triphospho-ribonucleoside in mRNA + H2O = a 5'-end diphospho-ribonucleoside in mRNA + phosphate + H(+)</text>
        <dbReference type="Rhea" id="RHEA:67004"/>
        <dbReference type="Rhea" id="RHEA-COMP:17164"/>
        <dbReference type="Rhea" id="RHEA-COMP:17165"/>
        <dbReference type="ChEBI" id="CHEBI:15377"/>
        <dbReference type="ChEBI" id="CHEBI:15378"/>
        <dbReference type="ChEBI" id="CHEBI:43474"/>
        <dbReference type="ChEBI" id="CHEBI:167616"/>
        <dbReference type="ChEBI" id="CHEBI:167618"/>
        <dbReference type="EC" id="3.6.1.74"/>
    </reaction>
</comment>
<comment type="similarity">
    <text evidence="12">In the N-terminal section; belongs to the non-receptor class of the protein-tyrosine phosphatase family.</text>
</comment>
<keyword evidence="2 12" id="KW-0507">mRNA processing</keyword>
<dbReference type="AlphaFoldDB" id="A0AAN8PBC1"/>
<feature type="compositionally biased region" description="Polar residues" evidence="16">
    <location>
        <begin position="566"/>
        <end position="579"/>
    </location>
</feature>
<feature type="active site" description="N6-GMP-lysine intermediate" evidence="14">
    <location>
        <position position="297"/>
    </location>
</feature>
<dbReference type="Pfam" id="PF01331">
    <property type="entry name" value="mRNA_cap_enzyme"/>
    <property type="match status" value="1"/>
</dbReference>
<feature type="binding site" evidence="15">
    <location>
        <begin position="462"/>
        <end position="464"/>
    </location>
    <ligand>
        <name>GTP</name>
        <dbReference type="ChEBI" id="CHEBI:37565"/>
    </ligand>
</feature>
<dbReference type="InterPro" id="IPR029021">
    <property type="entry name" value="Prot-tyrosine_phosphatase-like"/>
</dbReference>
<comment type="catalytic activity">
    <reaction evidence="11">
        <text>a 5'-end diphospho-ribonucleoside in mRNA + GTP + H(+) = a 5'-end (5'-triphosphoguanosine)-ribonucleoside in mRNA + diphosphate</text>
        <dbReference type="Rhea" id="RHEA:67012"/>
        <dbReference type="Rhea" id="RHEA-COMP:17165"/>
        <dbReference type="Rhea" id="RHEA-COMP:17166"/>
        <dbReference type="ChEBI" id="CHEBI:15378"/>
        <dbReference type="ChEBI" id="CHEBI:33019"/>
        <dbReference type="ChEBI" id="CHEBI:37565"/>
        <dbReference type="ChEBI" id="CHEBI:167616"/>
        <dbReference type="ChEBI" id="CHEBI:167617"/>
        <dbReference type="EC" id="2.7.7.50"/>
    </reaction>
    <physiologicalReaction direction="left-to-right" evidence="11">
        <dbReference type="Rhea" id="RHEA:67013"/>
    </physiologicalReaction>
</comment>
<evidence type="ECO:0000256" key="11">
    <source>
        <dbReference type="ARBA" id="ARBA00044624"/>
    </source>
</evidence>
<evidence type="ECO:0000313" key="20">
    <source>
        <dbReference type="Proteomes" id="UP001347796"/>
    </source>
</evidence>
<dbReference type="InterPro" id="IPR012340">
    <property type="entry name" value="NA-bd_OB-fold"/>
</dbReference>
<dbReference type="GO" id="GO:0005525">
    <property type="term" value="F:GTP binding"/>
    <property type="evidence" value="ECO:0007669"/>
    <property type="project" value="UniProtKB-UniRule"/>
</dbReference>
<feature type="compositionally biased region" description="Pro residues" evidence="16">
    <location>
        <begin position="590"/>
        <end position="600"/>
    </location>
</feature>
<feature type="binding site" evidence="15">
    <location>
        <position position="318"/>
    </location>
    <ligand>
        <name>GTP</name>
        <dbReference type="ChEBI" id="CHEBI:37565"/>
    </ligand>
</feature>
<evidence type="ECO:0000256" key="15">
    <source>
        <dbReference type="PIRSR" id="PIRSR036958-3"/>
    </source>
</evidence>
<dbReference type="EMBL" id="JAZGQO010000011">
    <property type="protein sequence ID" value="KAK6172334.1"/>
    <property type="molecule type" value="Genomic_DNA"/>
</dbReference>
<feature type="region of interest" description="Disordered" evidence="16">
    <location>
        <begin position="203"/>
        <end position="223"/>
    </location>
</feature>
<dbReference type="Pfam" id="PF03919">
    <property type="entry name" value="mRNA_cap_C"/>
    <property type="match status" value="1"/>
</dbReference>
<dbReference type="InterPro" id="IPR020422">
    <property type="entry name" value="TYR_PHOSPHATASE_DUAL_dom"/>
</dbReference>
<keyword evidence="9 12" id="KW-0342">GTP-binding</keyword>
<comment type="function">
    <text evidence="12">Bifunctional mRNA-capping enzyme exhibiting RNA 5'-triphosphate monophosphatase activity in the N-terminal part and mRNA guanylyltransferase activity in the C-terminal part. Catalyzes the first two steps of cap formation: by removing the gamma-phosphate from the 5'-triphosphate end of nascent mRNA to yield a diphosphate end, and by transferring the GMP moiety of GTP to the 5'-diphosphate terminus of RNA via a covalent enzyme-GMP reaction intermediate.</text>
</comment>
<gene>
    <name evidence="19" type="ORF">SNE40_016015</name>
</gene>
<protein>
    <recommendedName>
        <fullName evidence="12">mRNA-capping enzyme</fullName>
    </recommendedName>
    <domain>
        <recommendedName>
            <fullName evidence="12">mRNA 5'-triphosphate monophosphatase</fullName>
            <ecNumber evidence="12">3.6.1.74</ecNumber>
        </recommendedName>
        <alternativeName>
            <fullName evidence="12">mRNA 5'-phosphatase</fullName>
        </alternativeName>
    </domain>
    <domain>
        <recommendedName>
            <fullName evidence="12">mRNA guanylyltransferase</fullName>
            <ecNumber evidence="12">2.7.7.50</ecNumber>
        </recommendedName>
        <alternativeName>
            <fullName evidence="12">GTP--RNA guanylyltransferase</fullName>
            <shortName evidence="12">GTase</shortName>
        </alternativeName>
    </domain>
</protein>
<feature type="active site" description="Phosphocysteine intermediate" evidence="13">
    <location>
        <position position="130"/>
    </location>
</feature>
<evidence type="ECO:0000256" key="7">
    <source>
        <dbReference type="ARBA" id="ARBA00022912"/>
    </source>
</evidence>
<evidence type="ECO:0000313" key="19">
    <source>
        <dbReference type="EMBL" id="KAK6172334.1"/>
    </source>
</evidence>
<organism evidence="19 20">
    <name type="scientific">Patella caerulea</name>
    <name type="common">Rayed Mediterranean limpet</name>
    <dbReference type="NCBI Taxonomy" id="87958"/>
    <lineage>
        <taxon>Eukaryota</taxon>
        <taxon>Metazoa</taxon>
        <taxon>Spiralia</taxon>
        <taxon>Lophotrochozoa</taxon>
        <taxon>Mollusca</taxon>
        <taxon>Gastropoda</taxon>
        <taxon>Patellogastropoda</taxon>
        <taxon>Patelloidea</taxon>
        <taxon>Patellidae</taxon>
        <taxon>Patella</taxon>
    </lineage>
</organism>
<dbReference type="EC" id="3.6.1.74" evidence="12"/>
<dbReference type="InterPro" id="IPR000387">
    <property type="entry name" value="Tyr_Pase_dom"/>
</dbReference>
<dbReference type="SUPFAM" id="SSF56091">
    <property type="entry name" value="DNA ligase/mRNA capping enzyme, catalytic domain"/>
    <property type="match status" value="1"/>
</dbReference>
<dbReference type="SUPFAM" id="SSF50249">
    <property type="entry name" value="Nucleic acid-binding proteins"/>
    <property type="match status" value="1"/>
</dbReference>
<evidence type="ECO:0000256" key="14">
    <source>
        <dbReference type="PIRSR" id="PIRSR036958-2"/>
    </source>
</evidence>
<dbReference type="InterPro" id="IPR051029">
    <property type="entry name" value="mRNA_Capping_Enz/RNA_Phosphat"/>
</dbReference>
<dbReference type="InterPro" id="IPR013846">
    <property type="entry name" value="mRNA_cap_enzyme_C"/>
</dbReference>
<evidence type="ECO:0000256" key="1">
    <source>
        <dbReference type="ARBA" id="ARBA00004123"/>
    </source>
</evidence>
<evidence type="ECO:0000256" key="5">
    <source>
        <dbReference type="ARBA" id="ARBA00022741"/>
    </source>
</evidence>
<proteinExistence type="inferred from homology"/>
<dbReference type="GO" id="GO:0004484">
    <property type="term" value="F:mRNA guanylyltransferase activity"/>
    <property type="evidence" value="ECO:0007669"/>
    <property type="project" value="UniProtKB-UniRule"/>
</dbReference>
<comment type="subcellular location">
    <subcellularLocation>
        <location evidence="1 12">Nucleus</location>
    </subcellularLocation>
</comment>
<keyword evidence="5 12" id="KW-0547">Nucleotide-binding</keyword>
<evidence type="ECO:0000256" key="12">
    <source>
        <dbReference type="PIRNR" id="PIRNR036958"/>
    </source>
</evidence>
<dbReference type="Gene3D" id="3.90.190.10">
    <property type="entry name" value="Protein tyrosine phosphatase superfamily"/>
    <property type="match status" value="1"/>
</dbReference>
<dbReference type="PROSITE" id="PS50054">
    <property type="entry name" value="TYR_PHOSPHATASE_DUAL"/>
    <property type="match status" value="1"/>
</dbReference>
<dbReference type="InterPro" id="IPR016130">
    <property type="entry name" value="Tyr_Pase_AS"/>
</dbReference>
<dbReference type="FunFam" id="3.30.470.30:FF:000040">
    <property type="entry name" value="mRNA-capping enzyme"/>
    <property type="match status" value="1"/>
</dbReference>
<name>A0AAN8PBC1_PATCE</name>
<evidence type="ECO:0000256" key="13">
    <source>
        <dbReference type="PIRSR" id="PIRSR036958-1"/>
    </source>
</evidence>
<dbReference type="CDD" id="cd07895">
    <property type="entry name" value="Adenylation_mRNA_capping"/>
    <property type="match status" value="1"/>
</dbReference>
<dbReference type="SUPFAM" id="SSF52799">
    <property type="entry name" value="(Phosphotyrosine protein) phosphatases II"/>
    <property type="match status" value="1"/>
</dbReference>
<dbReference type="InterPro" id="IPR017074">
    <property type="entry name" value="mRNA_cap_enz_bifunc"/>
</dbReference>
<dbReference type="PIRSF" id="PIRSF036958">
    <property type="entry name" value="mRNA_capping_HCE"/>
    <property type="match status" value="1"/>
</dbReference>
<keyword evidence="20" id="KW-1185">Reference proteome</keyword>
<evidence type="ECO:0000256" key="2">
    <source>
        <dbReference type="ARBA" id="ARBA00022664"/>
    </source>
</evidence>
<reference evidence="19 20" key="1">
    <citation type="submission" date="2024-01" db="EMBL/GenBank/DDBJ databases">
        <title>The genome of the rayed Mediterranean limpet Patella caerulea (Linnaeus, 1758).</title>
        <authorList>
            <person name="Anh-Thu Weber A."/>
            <person name="Halstead-Nussloch G."/>
        </authorList>
    </citation>
    <scope>NUCLEOTIDE SEQUENCE [LARGE SCALE GENOMIC DNA]</scope>
    <source>
        <strain evidence="19">AATW-2023a</strain>
        <tissue evidence="19">Whole specimen</tissue>
    </source>
</reference>
<dbReference type="GO" id="GO:0005524">
    <property type="term" value="F:ATP binding"/>
    <property type="evidence" value="ECO:0007669"/>
    <property type="project" value="InterPro"/>
</dbReference>
<accession>A0AAN8PBC1</accession>
<feature type="binding site" evidence="15">
    <location>
        <position position="302"/>
    </location>
    <ligand>
        <name>GTP</name>
        <dbReference type="ChEBI" id="CHEBI:37565"/>
    </ligand>
</feature>
<keyword evidence="6 12" id="KW-0378">Hydrolase</keyword>
<feature type="binding site" evidence="15">
    <location>
        <begin position="346"/>
        <end position="348"/>
    </location>
    <ligand>
        <name>GTP</name>
        <dbReference type="ChEBI" id="CHEBI:37565"/>
    </ligand>
</feature>
<dbReference type="GO" id="GO:0006370">
    <property type="term" value="P:7-methylguanosine mRNA capping"/>
    <property type="evidence" value="ECO:0007669"/>
    <property type="project" value="UniProtKB-UniRule"/>
</dbReference>